<comment type="caution">
    <text evidence="2">The sequence shown here is derived from an EMBL/GenBank/DDBJ whole genome shotgun (WGS) entry which is preliminary data.</text>
</comment>
<evidence type="ECO:0000313" key="2">
    <source>
        <dbReference type="EMBL" id="KGJ93038.1"/>
    </source>
</evidence>
<keyword evidence="1" id="KW-1133">Transmembrane helix</keyword>
<accession>A0A099KTP4</accession>
<dbReference type="AlphaFoldDB" id="A0A099KTP4"/>
<evidence type="ECO:0000256" key="1">
    <source>
        <dbReference type="SAM" id="Phobius"/>
    </source>
</evidence>
<keyword evidence="1" id="KW-0812">Transmembrane</keyword>
<feature type="transmembrane region" description="Helical" evidence="1">
    <location>
        <begin position="37"/>
        <end position="56"/>
    </location>
</feature>
<proteinExistence type="predicted"/>
<keyword evidence="1" id="KW-0472">Membrane</keyword>
<dbReference type="EMBL" id="JQED01000015">
    <property type="protein sequence ID" value="KGJ93038.1"/>
    <property type="molecule type" value="Genomic_DNA"/>
</dbReference>
<feature type="transmembrane region" description="Helical" evidence="1">
    <location>
        <begin position="7"/>
        <end position="25"/>
    </location>
</feature>
<protein>
    <submittedName>
        <fullName evidence="2">Uncharacterized protein</fullName>
    </submittedName>
</protein>
<name>A0A099KTP4_COLPS</name>
<evidence type="ECO:0000313" key="3">
    <source>
        <dbReference type="Proteomes" id="UP000029843"/>
    </source>
</evidence>
<dbReference type="OrthoDB" id="6300683at2"/>
<sequence length="79" mass="8921">MKPPNKHLLAVINYITLVPLVYFIPTWISPYLPNSKLLQVSIVVAIIVPIISYIVMPMTVKILVRKKSEHCGPKSYTTS</sequence>
<dbReference type="Proteomes" id="UP000029843">
    <property type="component" value="Unassembled WGS sequence"/>
</dbReference>
<organism evidence="2 3">
    <name type="scientific">Colwellia psychrerythraea</name>
    <name type="common">Vibrio psychroerythus</name>
    <dbReference type="NCBI Taxonomy" id="28229"/>
    <lineage>
        <taxon>Bacteria</taxon>
        <taxon>Pseudomonadati</taxon>
        <taxon>Pseudomonadota</taxon>
        <taxon>Gammaproteobacteria</taxon>
        <taxon>Alteromonadales</taxon>
        <taxon>Colwelliaceae</taxon>
        <taxon>Colwellia</taxon>
    </lineage>
</organism>
<dbReference type="RefSeq" id="WP_033093270.1">
    <property type="nucleotide sequence ID" value="NZ_JQED01000015.1"/>
</dbReference>
<dbReference type="PATRIC" id="fig|28229.4.peg.1533"/>
<gene>
    <name evidence="2" type="ORF">ND2E_2504</name>
</gene>
<reference evidence="2 3" key="1">
    <citation type="submission" date="2014-08" db="EMBL/GenBank/DDBJ databases">
        <title>Genomic and Phenotypic Diversity of Colwellia psychrerythraea strains from Disparate Marine Basins.</title>
        <authorList>
            <person name="Techtmann S.M."/>
            <person name="Stelling S.C."/>
            <person name="Utturkar S.M."/>
            <person name="Alshibli N."/>
            <person name="Harris A."/>
            <person name="Brown S.D."/>
            <person name="Hazen T.C."/>
        </authorList>
    </citation>
    <scope>NUCLEOTIDE SEQUENCE [LARGE SCALE GENOMIC DNA]</scope>
    <source>
        <strain evidence="2 3">ND2E</strain>
    </source>
</reference>